<dbReference type="GO" id="GO:0044780">
    <property type="term" value="P:bacterial-type flagellum assembly"/>
    <property type="evidence" value="ECO:0007669"/>
    <property type="project" value="UniProtKB-UniRule"/>
</dbReference>
<protein>
    <recommendedName>
        <fullName evidence="3 9">Flagellar biosynthetic protein FliR</fullName>
    </recommendedName>
</protein>
<dbReference type="NCBIfam" id="TIGR01400">
    <property type="entry name" value="fliR"/>
    <property type="match status" value="1"/>
</dbReference>
<keyword evidence="11" id="KW-0969">Cilium</keyword>
<comment type="subcellular location">
    <subcellularLocation>
        <location evidence="10">Cell membrane</location>
        <topology evidence="10">Multi-pass membrane protein</topology>
    </subcellularLocation>
    <subcellularLocation>
        <location evidence="10">Bacterial flagellum basal body</location>
    </subcellularLocation>
</comment>
<dbReference type="KEGG" id="crs:FQB35_07655"/>
<dbReference type="OrthoDB" id="9807748at2"/>
<gene>
    <name evidence="11" type="primary">fliR</name>
    <name evidence="11" type="ORF">FQB35_07655</name>
</gene>
<keyword evidence="12" id="KW-1185">Reference proteome</keyword>
<dbReference type="EMBL" id="CP042243">
    <property type="protein sequence ID" value="QEK12260.1"/>
    <property type="molecule type" value="Genomic_DNA"/>
</dbReference>
<evidence type="ECO:0000256" key="2">
    <source>
        <dbReference type="ARBA" id="ARBA00009772"/>
    </source>
</evidence>
<keyword evidence="11" id="KW-0282">Flagellum</keyword>
<reference evidence="11 12" key="1">
    <citation type="submission" date="2019-07" db="EMBL/GenBank/DDBJ databases">
        <title>Complete genome of Crassaminicella thermophila SY095.</title>
        <authorList>
            <person name="Li X."/>
        </authorList>
    </citation>
    <scope>NUCLEOTIDE SEQUENCE [LARGE SCALE GENOMIC DNA]</scope>
    <source>
        <strain evidence="11 12">SY095</strain>
    </source>
</reference>
<keyword evidence="5 10" id="KW-0812">Transmembrane</keyword>
<feature type="transmembrane region" description="Helical" evidence="10">
    <location>
        <begin position="38"/>
        <end position="58"/>
    </location>
</feature>
<feature type="transmembrane region" description="Helical" evidence="10">
    <location>
        <begin position="122"/>
        <end position="140"/>
    </location>
</feature>
<evidence type="ECO:0000256" key="6">
    <source>
        <dbReference type="ARBA" id="ARBA00022989"/>
    </source>
</evidence>
<feature type="transmembrane region" description="Helical" evidence="10">
    <location>
        <begin position="146"/>
        <end position="167"/>
    </location>
</feature>
<dbReference type="GO" id="GO:0005886">
    <property type="term" value="C:plasma membrane"/>
    <property type="evidence" value="ECO:0007669"/>
    <property type="project" value="UniProtKB-SubCell"/>
</dbReference>
<comment type="similarity">
    <text evidence="2 10">Belongs to the FliR/MopE/SpaR family.</text>
</comment>
<evidence type="ECO:0000313" key="12">
    <source>
        <dbReference type="Proteomes" id="UP000324646"/>
    </source>
</evidence>
<dbReference type="PRINTS" id="PR00953">
    <property type="entry name" value="TYPE3IMRPROT"/>
</dbReference>
<dbReference type="Pfam" id="PF01311">
    <property type="entry name" value="Bac_export_1"/>
    <property type="match status" value="1"/>
</dbReference>
<evidence type="ECO:0000313" key="11">
    <source>
        <dbReference type="EMBL" id="QEK12260.1"/>
    </source>
</evidence>
<proteinExistence type="inferred from homology"/>
<evidence type="ECO:0000256" key="1">
    <source>
        <dbReference type="ARBA" id="ARBA00002578"/>
    </source>
</evidence>
<keyword evidence="7 10" id="KW-0472">Membrane</keyword>
<feature type="transmembrane region" description="Helical" evidence="10">
    <location>
        <begin position="78"/>
        <end position="102"/>
    </location>
</feature>
<evidence type="ECO:0000256" key="5">
    <source>
        <dbReference type="ARBA" id="ARBA00022692"/>
    </source>
</evidence>
<keyword evidence="6 10" id="KW-1133">Transmembrane helix</keyword>
<evidence type="ECO:0000256" key="9">
    <source>
        <dbReference type="NCBIfam" id="TIGR01400"/>
    </source>
</evidence>
<keyword evidence="4 10" id="KW-1003">Cell membrane</keyword>
<evidence type="ECO:0000256" key="8">
    <source>
        <dbReference type="ARBA" id="ARBA00023143"/>
    </source>
</evidence>
<dbReference type="Proteomes" id="UP000324646">
    <property type="component" value="Chromosome"/>
</dbReference>
<accession>A0A5C0SDT2</accession>
<dbReference type="PANTHER" id="PTHR30065">
    <property type="entry name" value="FLAGELLAR BIOSYNTHETIC PROTEIN FLIR"/>
    <property type="match status" value="1"/>
</dbReference>
<sequence>MEIISQLYNNVDVFILVFARIIGIFISAPFFNHKNIPIFIKIGFSLIFAIILFPVIKIQADLVNNNFYLLLLTSMKELLTGILIGFVCYLFFSLIYLTGSIVDMQIGFTMATVMNPQDNTQVPITGSMFYIMAMLVFLSINGHHTLIYALKYSFNNIALGSLSMNMLMVKKLIEILITTFNIAFKMSAPILISVFITNILLGILARTMPQMNVFVVGMPLKIGVGLMIIILVLPLYVSIFQNIFNDMIQNLYEFVNFMAKG</sequence>
<evidence type="ECO:0000256" key="10">
    <source>
        <dbReference type="RuleBase" id="RU362071"/>
    </source>
</evidence>
<name>A0A5C0SDT2_CRATE</name>
<dbReference type="InterPro" id="IPR006303">
    <property type="entry name" value="FliR"/>
</dbReference>
<feature type="transmembrane region" description="Helical" evidence="10">
    <location>
        <begin position="13"/>
        <end position="31"/>
    </location>
</feature>
<comment type="function">
    <text evidence="1 10">Role in flagellar biosynthesis.</text>
</comment>
<dbReference type="RefSeq" id="WP_148809415.1">
    <property type="nucleotide sequence ID" value="NZ_CP042243.1"/>
</dbReference>
<dbReference type="InterPro" id="IPR002010">
    <property type="entry name" value="T3SS_IM_R"/>
</dbReference>
<keyword evidence="11" id="KW-0966">Cell projection</keyword>
<feature type="transmembrane region" description="Helical" evidence="10">
    <location>
        <begin position="214"/>
        <end position="237"/>
    </location>
</feature>
<keyword evidence="8 10" id="KW-0975">Bacterial flagellum</keyword>
<dbReference type="GO" id="GO:0009425">
    <property type="term" value="C:bacterial-type flagellum basal body"/>
    <property type="evidence" value="ECO:0007669"/>
    <property type="project" value="UniProtKB-SubCell"/>
</dbReference>
<dbReference type="GO" id="GO:0006605">
    <property type="term" value="P:protein targeting"/>
    <property type="evidence" value="ECO:0007669"/>
    <property type="project" value="UniProtKB-UniRule"/>
</dbReference>
<evidence type="ECO:0000256" key="3">
    <source>
        <dbReference type="ARBA" id="ARBA00021717"/>
    </source>
</evidence>
<feature type="transmembrane region" description="Helical" evidence="10">
    <location>
        <begin position="188"/>
        <end position="208"/>
    </location>
</feature>
<organism evidence="11 12">
    <name type="scientific">Crassaminicella thermophila</name>
    <dbReference type="NCBI Taxonomy" id="2599308"/>
    <lineage>
        <taxon>Bacteria</taxon>
        <taxon>Bacillati</taxon>
        <taxon>Bacillota</taxon>
        <taxon>Clostridia</taxon>
        <taxon>Eubacteriales</taxon>
        <taxon>Clostridiaceae</taxon>
        <taxon>Crassaminicella</taxon>
    </lineage>
</organism>
<evidence type="ECO:0000256" key="7">
    <source>
        <dbReference type="ARBA" id="ARBA00023136"/>
    </source>
</evidence>
<dbReference type="PANTHER" id="PTHR30065:SF1">
    <property type="entry name" value="SURFACE PRESENTATION OF ANTIGENS PROTEIN SPAR"/>
    <property type="match status" value="1"/>
</dbReference>
<evidence type="ECO:0000256" key="4">
    <source>
        <dbReference type="ARBA" id="ARBA00022475"/>
    </source>
</evidence>
<dbReference type="AlphaFoldDB" id="A0A5C0SDT2"/>